<keyword evidence="4 7" id="KW-0812">Transmembrane</keyword>
<organism evidence="8 9">
    <name type="scientific">Iocasia fonsfrigidae</name>
    <dbReference type="NCBI Taxonomy" id="2682810"/>
    <lineage>
        <taxon>Bacteria</taxon>
        <taxon>Bacillati</taxon>
        <taxon>Bacillota</taxon>
        <taxon>Clostridia</taxon>
        <taxon>Halanaerobiales</taxon>
        <taxon>Halanaerobiaceae</taxon>
        <taxon>Iocasia</taxon>
    </lineage>
</organism>
<feature type="transmembrane region" description="Helical" evidence="7">
    <location>
        <begin position="255"/>
        <end position="275"/>
    </location>
</feature>
<evidence type="ECO:0000256" key="1">
    <source>
        <dbReference type="ARBA" id="ARBA00004651"/>
    </source>
</evidence>
<evidence type="ECO:0000256" key="6">
    <source>
        <dbReference type="ARBA" id="ARBA00023136"/>
    </source>
</evidence>
<comment type="subcellular location">
    <subcellularLocation>
        <location evidence="1">Cell membrane</location>
        <topology evidence="1">Multi-pass membrane protein</topology>
    </subcellularLocation>
</comment>
<dbReference type="Pfam" id="PF03601">
    <property type="entry name" value="Cons_hypoth698"/>
    <property type="match status" value="1"/>
</dbReference>
<feature type="transmembrane region" description="Helical" evidence="7">
    <location>
        <begin position="69"/>
        <end position="87"/>
    </location>
</feature>
<feature type="transmembrane region" description="Helical" evidence="7">
    <location>
        <begin position="124"/>
        <end position="144"/>
    </location>
</feature>
<keyword evidence="9" id="KW-1185">Reference proteome</keyword>
<evidence type="ECO:0000256" key="5">
    <source>
        <dbReference type="ARBA" id="ARBA00022989"/>
    </source>
</evidence>
<dbReference type="PANTHER" id="PTHR30106">
    <property type="entry name" value="INNER MEMBRANE PROTEIN YEIH-RELATED"/>
    <property type="match status" value="1"/>
</dbReference>
<evidence type="ECO:0000256" key="4">
    <source>
        <dbReference type="ARBA" id="ARBA00022692"/>
    </source>
</evidence>
<keyword evidence="6 7" id="KW-0472">Membrane</keyword>
<dbReference type="GO" id="GO:0005886">
    <property type="term" value="C:plasma membrane"/>
    <property type="evidence" value="ECO:0007669"/>
    <property type="project" value="UniProtKB-SubCell"/>
</dbReference>
<evidence type="ECO:0000256" key="3">
    <source>
        <dbReference type="ARBA" id="ARBA00022475"/>
    </source>
</evidence>
<protein>
    <submittedName>
        <fullName evidence="8">Putative sulfate exporter family transporter</fullName>
    </submittedName>
</protein>
<feature type="transmembrane region" description="Helical" evidence="7">
    <location>
        <begin position="316"/>
        <end position="336"/>
    </location>
</feature>
<feature type="transmembrane region" description="Helical" evidence="7">
    <location>
        <begin position="93"/>
        <end position="112"/>
    </location>
</feature>
<dbReference type="EMBL" id="CP046640">
    <property type="protein sequence ID" value="QTL96678.1"/>
    <property type="molecule type" value="Genomic_DNA"/>
</dbReference>
<evidence type="ECO:0000313" key="8">
    <source>
        <dbReference type="EMBL" id="QTL96678.1"/>
    </source>
</evidence>
<dbReference type="InterPro" id="IPR018383">
    <property type="entry name" value="UPF0324_pro"/>
</dbReference>
<feature type="transmembrane region" description="Helical" evidence="7">
    <location>
        <begin position="183"/>
        <end position="205"/>
    </location>
</feature>
<keyword evidence="5 7" id="KW-1133">Transmembrane helix</keyword>
<dbReference type="PANTHER" id="PTHR30106:SF1">
    <property type="entry name" value="UPF0324 MEMBRANE PROTEIN FN0533"/>
    <property type="match status" value="1"/>
</dbReference>
<evidence type="ECO:0000256" key="2">
    <source>
        <dbReference type="ARBA" id="ARBA00007977"/>
    </source>
</evidence>
<evidence type="ECO:0000313" key="9">
    <source>
        <dbReference type="Proteomes" id="UP000665020"/>
    </source>
</evidence>
<feature type="transmembrane region" description="Helical" evidence="7">
    <location>
        <begin position="20"/>
        <end position="48"/>
    </location>
</feature>
<reference evidence="8" key="1">
    <citation type="submission" date="2019-12" db="EMBL/GenBank/DDBJ databases">
        <authorList>
            <person name="zhang j."/>
            <person name="sun C.M."/>
        </authorList>
    </citation>
    <scope>NUCLEOTIDE SEQUENCE</scope>
    <source>
        <strain evidence="8">NS-1</strain>
    </source>
</reference>
<proteinExistence type="inferred from homology"/>
<gene>
    <name evidence="8" type="ORF">GM661_01155</name>
</gene>
<dbReference type="Proteomes" id="UP000665020">
    <property type="component" value="Chromosome"/>
</dbReference>
<feature type="transmembrane region" description="Helical" evidence="7">
    <location>
        <begin position="150"/>
        <end position="171"/>
    </location>
</feature>
<dbReference type="AlphaFoldDB" id="A0A8A7KAY0"/>
<comment type="similarity">
    <text evidence="2">Belongs to the UPF0324 family.</text>
</comment>
<dbReference type="KEGG" id="ifn:GM661_01155"/>
<accession>A0A8A7KAY0</accession>
<feature type="transmembrane region" description="Helical" evidence="7">
    <location>
        <begin position="217"/>
        <end position="234"/>
    </location>
</feature>
<keyword evidence="3" id="KW-1003">Cell membrane</keyword>
<sequence length="339" mass="36111">MMYYFNKAKKLSSGIGMTCLIAVIAVLMGKILPIIGGSILALFIGILCNFISPVENELKEGLDFVSRRLLRLAIILLGTGLSISKVLEVGKYSLFVMVFTLTAAFGSAYVFGNLLKINWKLSNLIGAGTGICGGSAIAALSPVLEADDTDIAYAMSATFIFDVLMILLFPLMGKALNLSDLAFGLWTGTAVNDTSSVVAAAYAFSDAAGNFATIVKLTRTTSIVPITLLFSIIASYHNREKKLSSGKATPGLSNLFPWFILIFVLGSIINTLGLIPANLYTPIKQGSKFLMAMALAAVGLKTDLRKMLQSGIQPMILGFIVSLIVVLVSLIVQFLSGQI</sequence>
<evidence type="ECO:0000256" key="7">
    <source>
        <dbReference type="SAM" id="Phobius"/>
    </source>
</evidence>
<name>A0A8A7KAY0_9FIRM</name>